<dbReference type="InterPro" id="IPR050150">
    <property type="entry name" value="IgV_Light_Chain"/>
</dbReference>
<dbReference type="EMBL" id="CYRY02008439">
    <property type="protein sequence ID" value="VCW77131.1"/>
    <property type="molecule type" value="Genomic_DNA"/>
</dbReference>
<dbReference type="Gene3D" id="2.60.40.10">
    <property type="entry name" value="Immunoglobulins"/>
    <property type="match status" value="1"/>
</dbReference>
<feature type="non-terminal residue" evidence="2">
    <location>
        <position position="1"/>
    </location>
</feature>
<sequence length="105" mass="10892">GADFQTVVIQEPSLSVSPGGTVTLTCGFSSGSVSATNSSCWFQETPSQAPCMLIHSTSSQPSGVPDRFSGSISGNKAILTITMVETEDEANYHCLLSVGGLYTLI</sequence>
<dbReference type="Pfam" id="PF07686">
    <property type="entry name" value="V-set"/>
    <property type="match status" value="1"/>
</dbReference>
<evidence type="ECO:0000313" key="2">
    <source>
        <dbReference type="EMBL" id="VCW77131.1"/>
    </source>
</evidence>
<dbReference type="SMART" id="SM00406">
    <property type="entry name" value="IGv"/>
    <property type="match status" value="1"/>
</dbReference>
<accession>A0A9X9LMW4</accession>
<feature type="domain" description="Ig-like" evidence="1">
    <location>
        <begin position="5"/>
        <end position="94"/>
    </location>
</feature>
<dbReference type="AlphaFoldDB" id="A0A9X9LMW4"/>
<dbReference type="InterPro" id="IPR036179">
    <property type="entry name" value="Ig-like_dom_sf"/>
</dbReference>
<dbReference type="Proteomes" id="UP000269945">
    <property type="component" value="Unassembled WGS sequence"/>
</dbReference>
<dbReference type="PROSITE" id="PS50835">
    <property type="entry name" value="IG_LIKE"/>
    <property type="match status" value="1"/>
</dbReference>
<gene>
    <name evidence="2" type="ORF">BN2614_LOCUS3</name>
</gene>
<evidence type="ECO:0000313" key="3">
    <source>
        <dbReference type="Proteomes" id="UP000269945"/>
    </source>
</evidence>
<organism evidence="2 3">
    <name type="scientific">Gulo gulo</name>
    <name type="common">Wolverine</name>
    <name type="synonym">Gluton</name>
    <dbReference type="NCBI Taxonomy" id="48420"/>
    <lineage>
        <taxon>Eukaryota</taxon>
        <taxon>Metazoa</taxon>
        <taxon>Chordata</taxon>
        <taxon>Craniata</taxon>
        <taxon>Vertebrata</taxon>
        <taxon>Euteleostomi</taxon>
        <taxon>Mammalia</taxon>
        <taxon>Eutheria</taxon>
        <taxon>Laurasiatheria</taxon>
        <taxon>Carnivora</taxon>
        <taxon>Caniformia</taxon>
        <taxon>Musteloidea</taxon>
        <taxon>Mustelidae</taxon>
        <taxon>Guloninae</taxon>
        <taxon>Gulo</taxon>
    </lineage>
</organism>
<dbReference type="PANTHER" id="PTHR23267">
    <property type="entry name" value="IMMUNOGLOBULIN LIGHT CHAIN"/>
    <property type="match status" value="1"/>
</dbReference>
<proteinExistence type="predicted"/>
<dbReference type="InterPro" id="IPR007110">
    <property type="entry name" value="Ig-like_dom"/>
</dbReference>
<dbReference type="InterPro" id="IPR013783">
    <property type="entry name" value="Ig-like_fold"/>
</dbReference>
<evidence type="ECO:0000259" key="1">
    <source>
        <dbReference type="PROSITE" id="PS50835"/>
    </source>
</evidence>
<comment type="caution">
    <text evidence="2">The sequence shown here is derived from an EMBL/GenBank/DDBJ whole genome shotgun (WGS) entry which is preliminary data.</text>
</comment>
<keyword evidence="3" id="KW-1185">Reference proteome</keyword>
<name>A0A9X9LMW4_GULGU</name>
<reference evidence="2 3" key="1">
    <citation type="submission" date="2018-10" db="EMBL/GenBank/DDBJ databases">
        <authorList>
            <person name="Ekblom R."/>
            <person name="Jareborg N."/>
        </authorList>
    </citation>
    <scope>NUCLEOTIDE SEQUENCE [LARGE SCALE GENOMIC DNA]</scope>
    <source>
        <tissue evidence="2">Muscle</tissue>
    </source>
</reference>
<dbReference type="SUPFAM" id="SSF48726">
    <property type="entry name" value="Immunoglobulin"/>
    <property type="match status" value="1"/>
</dbReference>
<dbReference type="InterPro" id="IPR013106">
    <property type="entry name" value="Ig_V-set"/>
</dbReference>
<protein>
    <recommendedName>
        <fullName evidence="1">Ig-like domain-containing protein</fullName>
    </recommendedName>
</protein>